<dbReference type="GO" id="GO:0009451">
    <property type="term" value="P:RNA modification"/>
    <property type="evidence" value="ECO:0007669"/>
    <property type="project" value="InterPro"/>
</dbReference>
<keyword evidence="4" id="KW-1185">Reference proteome</keyword>
<dbReference type="Pfam" id="PF01535">
    <property type="entry name" value="PPR"/>
    <property type="match status" value="3"/>
</dbReference>
<evidence type="ECO:0000313" key="3">
    <source>
        <dbReference type="EMBL" id="PWA74081.1"/>
    </source>
</evidence>
<dbReference type="InterPro" id="IPR011990">
    <property type="entry name" value="TPR-like_helical_dom_sf"/>
</dbReference>
<dbReference type="Pfam" id="PF20431">
    <property type="entry name" value="E_motif"/>
    <property type="match status" value="1"/>
</dbReference>
<evidence type="ECO:0000256" key="2">
    <source>
        <dbReference type="PROSITE-ProRule" id="PRU00708"/>
    </source>
</evidence>
<organism evidence="3 4">
    <name type="scientific">Artemisia annua</name>
    <name type="common">Sweet wormwood</name>
    <dbReference type="NCBI Taxonomy" id="35608"/>
    <lineage>
        <taxon>Eukaryota</taxon>
        <taxon>Viridiplantae</taxon>
        <taxon>Streptophyta</taxon>
        <taxon>Embryophyta</taxon>
        <taxon>Tracheophyta</taxon>
        <taxon>Spermatophyta</taxon>
        <taxon>Magnoliopsida</taxon>
        <taxon>eudicotyledons</taxon>
        <taxon>Gunneridae</taxon>
        <taxon>Pentapetalae</taxon>
        <taxon>asterids</taxon>
        <taxon>campanulids</taxon>
        <taxon>Asterales</taxon>
        <taxon>Asteraceae</taxon>
        <taxon>Asteroideae</taxon>
        <taxon>Anthemideae</taxon>
        <taxon>Artemisiinae</taxon>
        <taxon>Artemisia</taxon>
    </lineage>
</organism>
<feature type="repeat" description="PPR" evidence="2">
    <location>
        <begin position="176"/>
        <end position="210"/>
    </location>
</feature>
<dbReference type="EMBL" id="PKPP01002623">
    <property type="protein sequence ID" value="PWA74081.1"/>
    <property type="molecule type" value="Genomic_DNA"/>
</dbReference>
<dbReference type="InterPro" id="IPR046960">
    <property type="entry name" value="PPR_At4g14850-like_plant"/>
</dbReference>
<dbReference type="PANTHER" id="PTHR47926:SF347">
    <property type="entry name" value="PENTATRICOPEPTIDE REPEAT-CONTAINING PROTEIN"/>
    <property type="match status" value="1"/>
</dbReference>
<dbReference type="AlphaFoldDB" id="A0A2U1NKT1"/>
<dbReference type="OrthoDB" id="1928982at2759"/>
<sequence>MLCSGIRPVELTYASVFKTCALALALDEGRQVHTDCLKRGMDSDVYVRNTMIHFYGSCKKIVDARKVFDEMQWKSVVSWNSIISGFVRVSWFYEAVEYFMKMRGSGFEGDGTTMVMMLSVCAEIGNLTMGKCVHTQIIGMGLEVSCQLGTALVNMYAKCGDLNLASLVFDMMDERNVWTWSAMILGLAQHGHARNALSLFKKMKDARIQPNYVTFLGVICACSHAGYVEDGYRFFEEMKRVYGIKPRLIHYGAMVDVLGRAGCLSEAYNFILNMHIKPDPTVWRTLLSACNVHNGIDFDGVGEKVRRRLLALEPKWSGNLVMLANKYADECKWDDVAQLRKSMRVKGLKKISAESCIELNGYTFRFLSGFDSRAACNSHEK</sequence>
<keyword evidence="1" id="KW-0677">Repeat</keyword>
<dbReference type="FunFam" id="1.25.40.10:FF:000396">
    <property type="entry name" value="Pentatricopeptide repeat-containing protein At2g36730"/>
    <property type="match status" value="1"/>
</dbReference>
<comment type="caution">
    <text evidence="3">The sequence shown here is derived from an EMBL/GenBank/DDBJ whole genome shotgun (WGS) entry which is preliminary data.</text>
</comment>
<name>A0A2U1NKT1_ARTAN</name>
<dbReference type="InterPro" id="IPR002885">
    <property type="entry name" value="PPR_rpt"/>
</dbReference>
<dbReference type="PANTHER" id="PTHR47926">
    <property type="entry name" value="PENTATRICOPEPTIDE REPEAT-CONTAINING PROTEIN"/>
    <property type="match status" value="1"/>
</dbReference>
<accession>A0A2U1NKT1</accession>
<protein>
    <submittedName>
        <fullName evidence="3">Pentatricopeptide repeat (PPR) superfamily protein</fullName>
    </submittedName>
</protein>
<proteinExistence type="predicted"/>
<feature type="repeat" description="PPR" evidence="2">
    <location>
        <begin position="75"/>
        <end position="109"/>
    </location>
</feature>
<dbReference type="Gene3D" id="1.25.40.10">
    <property type="entry name" value="Tetratricopeptide repeat domain"/>
    <property type="match status" value="2"/>
</dbReference>
<dbReference type="Proteomes" id="UP000245207">
    <property type="component" value="Unassembled WGS sequence"/>
</dbReference>
<evidence type="ECO:0000256" key="1">
    <source>
        <dbReference type="ARBA" id="ARBA00022737"/>
    </source>
</evidence>
<dbReference type="PROSITE" id="PS51375">
    <property type="entry name" value="PPR"/>
    <property type="match status" value="2"/>
</dbReference>
<dbReference type="NCBIfam" id="TIGR00756">
    <property type="entry name" value="PPR"/>
    <property type="match status" value="4"/>
</dbReference>
<dbReference type="InterPro" id="IPR046848">
    <property type="entry name" value="E_motif"/>
</dbReference>
<reference evidence="3 4" key="1">
    <citation type="journal article" date="2018" name="Mol. Plant">
        <title>The genome of Artemisia annua provides insight into the evolution of Asteraceae family and artemisinin biosynthesis.</title>
        <authorList>
            <person name="Shen Q."/>
            <person name="Zhang L."/>
            <person name="Liao Z."/>
            <person name="Wang S."/>
            <person name="Yan T."/>
            <person name="Shi P."/>
            <person name="Liu M."/>
            <person name="Fu X."/>
            <person name="Pan Q."/>
            <person name="Wang Y."/>
            <person name="Lv Z."/>
            <person name="Lu X."/>
            <person name="Zhang F."/>
            <person name="Jiang W."/>
            <person name="Ma Y."/>
            <person name="Chen M."/>
            <person name="Hao X."/>
            <person name="Li L."/>
            <person name="Tang Y."/>
            <person name="Lv G."/>
            <person name="Zhou Y."/>
            <person name="Sun X."/>
            <person name="Brodelius P.E."/>
            <person name="Rose J.K.C."/>
            <person name="Tang K."/>
        </authorList>
    </citation>
    <scope>NUCLEOTIDE SEQUENCE [LARGE SCALE GENOMIC DNA]</scope>
    <source>
        <strain evidence="4">cv. Huhao1</strain>
        <tissue evidence="3">Leaf</tissue>
    </source>
</reference>
<evidence type="ECO:0000313" key="4">
    <source>
        <dbReference type="Proteomes" id="UP000245207"/>
    </source>
</evidence>
<gene>
    <name evidence="3" type="ORF">CTI12_AA254400</name>
</gene>
<dbReference type="GO" id="GO:0003723">
    <property type="term" value="F:RNA binding"/>
    <property type="evidence" value="ECO:0007669"/>
    <property type="project" value="InterPro"/>
</dbReference>
<dbReference type="FunFam" id="1.25.40.10:FF:000242">
    <property type="entry name" value="Pentatricopeptide repeat-containing protein"/>
    <property type="match status" value="1"/>
</dbReference>
<dbReference type="Pfam" id="PF13041">
    <property type="entry name" value="PPR_2"/>
    <property type="match status" value="1"/>
</dbReference>